<reference evidence="2" key="2">
    <citation type="submission" date="2023-05" db="EMBL/GenBank/DDBJ databases">
        <authorList>
            <consortium name="Lawrence Berkeley National Laboratory"/>
            <person name="Steindorff A."/>
            <person name="Hensen N."/>
            <person name="Bonometti L."/>
            <person name="Westerberg I."/>
            <person name="Brannstrom I.O."/>
            <person name="Guillou S."/>
            <person name="Cros-Aarteil S."/>
            <person name="Calhoun S."/>
            <person name="Haridas S."/>
            <person name="Kuo A."/>
            <person name="Mondo S."/>
            <person name="Pangilinan J."/>
            <person name="Riley R."/>
            <person name="Labutti K."/>
            <person name="Andreopoulos B."/>
            <person name="Lipzen A."/>
            <person name="Chen C."/>
            <person name="Yanf M."/>
            <person name="Daum C."/>
            <person name="Ng V."/>
            <person name="Clum A."/>
            <person name="Ohm R."/>
            <person name="Martin F."/>
            <person name="Silar P."/>
            <person name="Natvig D."/>
            <person name="Lalanne C."/>
            <person name="Gautier V."/>
            <person name="Ament-Velasquez S.L."/>
            <person name="Kruys A."/>
            <person name="Hutchinson M.I."/>
            <person name="Powell A.J."/>
            <person name="Barry K."/>
            <person name="Miller A.N."/>
            <person name="Grigoriev I.V."/>
            <person name="Debuchy R."/>
            <person name="Gladieux P."/>
            <person name="Thoren M.H."/>
            <person name="Johannesson H."/>
        </authorList>
    </citation>
    <scope>NUCLEOTIDE SEQUENCE</scope>
    <source>
        <strain evidence="2">CBS 892.96</strain>
    </source>
</reference>
<keyword evidence="3" id="KW-1185">Reference proteome</keyword>
<sequence length="204" mass="22789">MLTPPKFPSFERSDGSLSRTTACLALLLCRPPRAYRTAHANTNSETKPPQRIDQKNRHRPSQGMAVVLSRRMQRKKKPVDLSFKRVPCYFQRTDQPTPLAPGMECFVMENPDHSIFRLYYQWLSSVPWLYFHTGAPGRSQEQNKISASSVPASHGSEAGVMSSVLGRPQLAPGLCCHHPPETASWPSSGPLRSEEASDCHGMML</sequence>
<gene>
    <name evidence="2" type="ORF">QBC36DRAFT_336174</name>
</gene>
<protein>
    <submittedName>
        <fullName evidence="2">Uncharacterized protein</fullName>
    </submittedName>
</protein>
<feature type="region of interest" description="Disordered" evidence="1">
    <location>
        <begin position="37"/>
        <end position="62"/>
    </location>
</feature>
<evidence type="ECO:0000256" key="1">
    <source>
        <dbReference type="SAM" id="MobiDB-lite"/>
    </source>
</evidence>
<accession>A0AAN7A2S4</accession>
<feature type="compositionally biased region" description="Polar residues" evidence="1">
    <location>
        <begin position="139"/>
        <end position="151"/>
    </location>
</feature>
<proteinExistence type="predicted"/>
<evidence type="ECO:0000313" key="2">
    <source>
        <dbReference type="EMBL" id="KAK4173271.1"/>
    </source>
</evidence>
<dbReference type="EMBL" id="MU866356">
    <property type="protein sequence ID" value="KAK4173271.1"/>
    <property type="molecule type" value="Genomic_DNA"/>
</dbReference>
<feature type="region of interest" description="Disordered" evidence="1">
    <location>
        <begin position="183"/>
        <end position="204"/>
    </location>
</feature>
<evidence type="ECO:0000313" key="3">
    <source>
        <dbReference type="Proteomes" id="UP001302321"/>
    </source>
</evidence>
<organism evidence="2 3">
    <name type="scientific">Triangularia setosa</name>
    <dbReference type="NCBI Taxonomy" id="2587417"/>
    <lineage>
        <taxon>Eukaryota</taxon>
        <taxon>Fungi</taxon>
        <taxon>Dikarya</taxon>
        <taxon>Ascomycota</taxon>
        <taxon>Pezizomycotina</taxon>
        <taxon>Sordariomycetes</taxon>
        <taxon>Sordariomycetidae</taxon>
        <taxon>Sordariales</taxon>
        <taxon>Podosporaceae</taxon>
        <taxon>Triangularia</taxon>
    </lineage>
</organism>
<feature type="region of interest" description="Disordered" evidence="1">
    <location>
        <begin position="139"/>
        <end position="158"/>
    </location>
</feature>
<feature type="non-terminal residue" evidence="2">
    <location>
        <position position="204"/>
    </location>
</feature>
<name>A0AAN7A2S4_9PEZI</name>
<reference evidence="2" key="1">
    <citation type="journal article" date="2023" name="Mol. Phylogenet. Evol.">
        <title>Genome-scale phylogeny and comparative genomics of the fungal order Sordariales.</title>
        <authorList>
            <person name="Hensen N."/>
            <person name="Bonometti L."/>
            <person name="Westerberg I."/>
            <person name="Brannstrom I.O."/>
            <person name="Guillou S."/>
            <person name="Cros-Aarteil S."/>
            <person name="Calhoun S."/>
            <person name="Haridas S."/>
            <person name="Kuo A."/>
            <person name="Mondo S."/>
            <person name="Pangilinan J."/>
            <person name="Riley R."/>
            <person name="LaButti K."/>
            <person name="Andreopoulos B."/>
            <person name="Lipzen A."/>
            <person name="Chen C."/>
            <person name="Yan M."/>
            <person name="Daum C."/>
            <person name="Ng V."/>
            <person name="Clum A."/>
            <person name="Steindorff A."/>
            <person name="Ohm R.A."/>
            <person name="Martin F."/>
            <person name="Silar P."/>
            <person name="Natvig D.O."/>
            <person name="Lalanne C."/>
            <person name="Gautier V."/>
            <person name="Ament-Velasquez S.L."/>
            <person name="Kruys A."/>
            <person name="Hutchinson M.I."/>
            <person name="Powell A.J."/>
            <person name="Barry K."/>
            <person name="Miller A.N."/>
            <person name="Grigoriev I.V."/>
            <person name="Debuchy R."/>
            <person name="Gladieux P."/>
            <person name="Hiltunen Thoren M."/>
            <person name="Johannesson H."/>
        </authorList>
    </citation>
    <scope>NUCLEOTIDE SEQUENCE</scope>
    <source>
        <strain evidence="2">CBS 892.96</strain>
    </source>
</reference>
<dbReference type="Proteomes" id="UP001302321">
    <property type="component" value="Unassembled WGS sequence"/>
</dbReference>
<comment type="caution">
    <text evidence="2">The sequence shown here is derived from an EMBL/GenBank/DDBJ whole genome shotgun (WGS) entry which is preliminary data.</text>
</comment>
<dbReference type="AlphaFoldDB" id="A0AAN7A2S4"/>